<feature type="region of interest" description="Disordered" evidence="1">
    <location>
        <begin position="87"/>
        <end position="110"/>
    </location>
</feature>
<dbReference type="AlphaFoldDB" id="A0A9W9GNS0"/>
<dbReference type="OrthoDB" id="417481at2759"/>
<proteinExistence type="predicted"/>
<keyword evidence="3" id="KW-1185">Reference proteome</keyword>
<protein>
    <submittedName>
        <fullName evidence="2">Uncharacterized protein</fullName>
    </submittedName>
</protein>
<dbReference type="GeneID" id="81408606"/>
<reference evidence="2" key="2">
    <citation type="journal article" date="2023" name="IMA Fungus">
        <title>Comparative genomic study of the Penicillium genus elucidates a diverse pangenome and 15 lateral gene transfer events.</title>
        <authorList>
            <person name="Petersen C."/>
            <person name="Sorensen T."/>
            <person name="Nielsen M.R."/>
            <person name="Sondergaard T.E."/>
            <person name="Sorensen J.L."/>
            <person name="Fitzpatrick D.A."/>
            <person name="Frisvad J.C."/>
            <person name="Nielsen K.L."/>
        </authorList>
    </citation>
    <scope>NUCLEOTIDE SEQUENCE</scope>
    <source>
        <strain evidence="2">IBT 22155</strain>
    </source>
</reference>
<dbReference type="RefSeq" id="XP_056519266.1">
    <property type="nucleotide sequence ID" value="XM_056669436.1"/>
</dbReference>
<name>A0A9W9GNS0_9EURO</name>
<reference evidence="2" key="1">
    <citation type="submission" date="2022-11" db="EMBL/GenBank/DDBJ databases">
        <authorList>
            <person name="Petersen C."/>
        </authorList>
    </citation>
    <scope>NUCLEOTIDE SEQUENCE</scope>
    <source>
        <strain evidence="2">IBT 22155</strain>
    </source>
</reference>
<evidence type="ECO:0000256" key="1">
    <source>
        <dbReference type="SAM" id="MobiDB-lite"/>
    </source>
</evidence>
<sequence>MRVQAAHGHITPPKAGEQPGCQSAEKPVTFCHAVVQGKKDLVNSCHQNSVMIRPPEERPKVFFTSGRFAGSQAPFPRPDAASTLRGAVTSTTQQGVDSNGSQSQDTVAPGHTRNRLNVHHASQMILPRASASWDTLGFLLLPVPWLVASSLGCPAHRPRPLEGTLVPREMRWTYEIIDVKNSSEVGRNYIWDIWANLAAHVKIWTDYTRDTGEGQSMAASKMDEIHNLWYNLTENDLSAGIRILARL</sequence>
<comment type="caution">
    <text evidence="2">The sequence shown here is derived from an EMBL/GenBank/DDBJ whole genome shotgun (WGS) entry which is preliminary data.</text>
</comment>
<feature type="compositionally biased region" description="Polar residues" evidence="1">
    <location>
        <begin position="88"/>
        <end position="106"/>
    </location>
</feature>
<feature type="region of interest" description="Disordered" evidence="1">
    <location>
        <begin position="1"/>
        <end position="23"/>
    </location>
</feature>
<organism evidence="2 3">
    <name type="scientific">Penicillium bovifimosum</name>
    <dbReference type="NCBI Taxonomy" id="126998"/>
    <lineage>
        <taxon>Eukaryota</taxon>
        <taxon>Fungi</taxon>
        <taxon>Dikarya</taxon>
        <taxon>Ascomycota</taxon>
        <taxon>Pezizomycotina</taxon>
        <taxon>Eurotiomycetes</taxon>
        <taxon>Eurotiomycetidae</taxon>
        <taxon>Eurotiales</taxon>
        <taxon>Aspergillaceae</taxon>
        <taxon>Penicillium</taxon>
    </lineage>
</organism>
<evidence type="ECO:0000313" key="2">
    <source>
        <dbReference type="EMBL" id="KAJ5124867.1"/>
    </source>
</evidence>
<dbReference type="EMBL" id="JAPQKL010000006">
    <property type="protein sequence ID" value="KAJ5124867.1"/>
    <property type="molecule type" value="Genomic_DNA"/>
</dbReference>
<gene>
    <name evidence="2" type="ORF">N7515_008692</name>
</gene>
<dbReference type="Proteomes" id="UP001149079">
    <property type="component" value="Unassembled WGS sequence"/>
</dbReference>
<accession>A0A9W9GNS0</accession>
<evidence type="ECO:0000313" key="3">
    <source>
        <dbReference type="Proteomes" id="UP001149079"/>
    </source>
</evidence>